<organism evidence="3 4">
    <name type="scientific">Tetradesmus obliquus</name>
    <name type="common">Green alga</name>
    <name type="synonym">Acutodesmus obliquus</name>
    <dbReference type="NCBI Taxonomy" id="3088"/>
    <lineage>
        <taxon>Eukaryota</taxon>
        <taxon>Viridiplantae</taxon>
        <taxon>Chlorophyta</taxon>
        <taxon>core chlorophytes</taxon>
        <taxon>Chlorophyceae</taxon>
        <taxon>CS clade</taxon>
        <taxon>Sphaeropleales</taxon>
        <taxon>Scenedesmaceae</taxon>
        <taxon>Tetradesmus</taxon>
    </lineage>
</organism>
<feature type="compositionally biased region" description="Low complexity" evidence="2">
    <location>
        <begin position="594"/>
        <end position="618"/>
    </location>
</feature>
<feature type="compositionally biased region" description="Polar residues" evidence="2">
    <location>
        <begin position="919"/>
        <end position="941"/>
    </location>
</feature>
<feature type="region of interest" description="Disordered" evidence="2">
    <location>
        <begin position="919"/>
        <end position="947"/>
    </location>
</feature>
<dbReference type="Proteomes" id="UP000256970">
    <property type="component" value="Unassembled WGS sequence"/>
</dbReference>
<feature type="compositionally biased region" description="Polar residues" evidence="2">
    <location>
        <begin position="207"/>
        <end position="226"/>
    </location>
</feature>
<comment type="subcellular location">
    <subcellularLocation>
        <location evidence="1">Cytoplasm</location>
        <location evidence="1">Cytoskeleton</location>
        <location evidence="1">Cilium axoneme</location>
    </subcellularLocation>
</comment>
<proteinExistence type="predicted"/>
<feature type="region of interest" description="Disordered" evidence="2">
    <location>
        <begin position="371"/>
        <end position="508"/>
    </location>
</feature>
<sequence length="961" mass="98099">MATELSSIRLYICFLQVEGLQELTGLLFLDISHNMVQQLDAQQLPGSIKYFKAAGNPCMGQPGLAQQLAQHLPRLRELDGQDVSRSTAVTEGDGLHLPADEEQDASSAGSSGTSDAEDAGDSCAISRHLAGLQQLEQTCRSRQLASAVRRSSGCSTSQCAGHVTAACDIIEHGEPVLQSEPSSGWVADVRCSQQLLQCINKSCSNASGNTQHAEGTQPSYDGQQEPSLGPAAILRKSISLPGCRHSSSGSSSSIAGTAAGTSMSASQLTARTLQGGTSSVTRSSRGNTGDSTDKHSSSSSSSSSNTKLAGSQCVQAPRLLSRPQSAGGYLPTKPRLCPAASATEAATAANLGRNSASPALVDRADKAAVAAAAAKQPAPGKRLQRQQQQQQQQQAAVQQHMTGKPGAHLTSFTSSKPITNTGQARRQVASTSSIDSQAAGKMSTHQGGTSSSISSTSKLVPRSQSQSHNSSRTSTQTGKAKPHVTGTQGSTPKSGHAGSKPTNSSKGVAATAAATAAVSALSGQHQGSAAPRRLPSLQKTIIKHEQQPSQEHSAKREAGQTSSSCSARPASAGLRLAPVQHPALSAAYVQRSSCSRGSSSSSGGCSTRPSTSASSASADVQHATRALNSKESQPSTTAEEMLSGSELAQCAASDTLPAAADSVAVQLPAAEDRCQLLQGCVAAATPAAGAMPFDADMLNAVAANGVLAISSTAAAIQQRSKQRAAEARQQQAQEQQQWRQHLQQGIKQLKERGALLMRAGHPGGSSKGQLAAAAGPRPGCLLPASADTVAAEVASRAERLRARLAAAGLQVQEAAEAATAGPEAPDGAVAAMTGCYEQEDTAVSSSGAHNMFSSDDEAVCASPAQQAQASPAGSVPELHADINEDALEDSASAGSDSSSDSELESLVARMFKPAALPDWTSSGEAASFSQAGASRASSEAATDSDDETFRHMFAVSLPPGL</sequence>
<evidence type="ECO:0000256" key="1">
    <source>
        <dbReference type="ARBA" id="ARBA00004430"/>
    </source>
</evidence>
<dbReference type="STRING" id="3088.A0A383WJM1"/>
<feature type="compositionally biased region" description="Low complexity" evidence="2">
    <location>
        <begin position="275"/>
        <end position="289"/>
    </location>
</feature>
<feature type="compositionally biased region" description="Polar residues" evidence="2">
    <location>
        <begin position="305"/>
        <end position="314"/>
    </location>
</feature>
<dbReference type="SUPFAM" id="SSF52058">
    <property type="entry name" value="L domain-like"/>
    <property type="match status" value="1"/>
</dbReference>
<dbReference type="InterPro" id="IPR032675">
    <property type="entry name" value="LRR_dom_sf"/>
</dbReference>
<feature type="region of interest" description="Disordered" evidence="2">
    <location>
        <begin position="544"/>
        <end position="572"/>
    </location>
</feature>
<feature type="compositionally biased region" description="Low complexity" evidence="2">
    <location>
        <begin position="443"/>
        <end position="477"/>
    </location>
</feature>
<accession>A0A383WJM1</accession>
<feature type="region of interest" description="Disordered" evidence="2">
    <location>
        <begin position="594"/>
        <end position="646"/>
    </location>
</feature>
<gene>
    <name evidence="3" type="ORF">BQ4739_LOCUS18007</name>
</gene>
<evidence type="ECO:0000313" key="3">
    <source>
        <dbReference type="EMBL" id="SZX77657.1"/>
    </source>
</evidence>
<protein>
    <submittedName>
        <fullName evidence="3">Uncharacterized protein</fullName>
    </submittedName>
</protein>
<feature type="region of interest" description="Disordered" evidence="2">
    <location>
        <begin position="855"/>
        <end position="875"/>
    </location>
</feature>
<feature type="compositionally biased region" description="Polar residues" evidence="2">
    <location>
        <begin position="626"/>
        <end position="638"/>
    </location>
</feature>
<dbReference type="Gene3D" id="3.80.10.10">
    <property type="entry name" value="Ribonuclease Inhibitor"/>
    <property type="match status" value="1"/>
</dbReference>
<evidence type="ECO:0000313" key="4">
    <source>
        <dbReference type="Proteomes" id="UP000256970"/>
    </source>
</evidence>
<feature type="compositionally biased region" description="Basic and acidic residues" evidence="2">
    <location>
        <begin position="544"/>
        <end position="558"/>
    </location>
</feature>
<feature type="region of interest" description="Disordered" evidence="2">
    <location>
        <begin position="265"/>
        <end position="328"/>
    </location>
</feature>
<feature type="region of interest" description="Disordered" evidence="2">
    <location>
        <begin position="207"/>
        <end position="227"/>
    </location>
</feature>
<reference evidence="3 4" key="1">
    <citation type="submission" date="2016-10" db="EMBL/GenBank/DDBJ databases">
        <authorList>
            <person name="Cai Z."/>
        </authorList>
    </citation>
    <scope>NUCLEOTIDE SEQUENCE [LARGE SCALE GENOMIC DNA]</scope>
</reference>
<feature type="compositionally biased region" description="Low complexity" evidence="2">
    <location>
        <begin position="861"/>
        <end position="872"/>
    </location>
</feature>
<dbReference type="AlphaFoldDB" id="A0A383WJM1"/>
<name>A0A383WJM1_TETOB</name>
<feature type="compositionally biased region" description="Polar residues" evidence="2">
    <location>
        <begin position="410"/>
        <end position="436"/>
    </location>
</feature>
<dbReference type="EMBL" id="FNXT01001291">
    <property type="protein sequence ID" value="SZX77657.1"/>
    <property type="molecule type" value="Genomic_DNA"/>
</dbReference>
<keyword evidence="4" id="KW-1185">Reference proteome</keyword>
<feature type="compositionally biased region" description="Low complexity" evidence="2">
    <location>
        <begin position="371"/>
        <end position="399"/>
    </location>
</feature>
<feature type="region of interest" description="Disordered" evidence="2">
    <location>
        <begin position="86"/>
        <end position="120"/>
    </location>
</feature>
<dbReference type="GO" id="GO:0005930">
    <property type="term" value="C:axoneme"/>
    <property type="evidence" value="ECO:0007669"/>
    <property type="project" value="UniProtKB-SubCell"/>
</dbReference>
<evidence type="ECO:0000256" key="2">
    <source>
        <dbReference type="SAM" id="MobiDB-lite"/>
    </source>
</evidence>
<feature type="compositionally biased region" description="Low complexity" evidence="2">
    <location>
        <begin position="105"/>
        <end position="114"/>
    </location>
</feature>